<name>U5CVP4_AMBTC</name>
<dbReference type="EMBL" id="KI392350">
    <property type="protein sequence ID" value="ERN17396.1"/>
    <property type="molecule type" value="Genomic_DNA"/>
</dbReference>
<dbReference type="AlphaFoldDB" id="U5CVP4"/>
<dbReference type="Gramene" id="ERN17396">
    <property type="protein sequence ID" value="ERN17396"/>
    <property type="gene ID" value="AMTR_s00037p00208050"/>
</dbReference>
<proteinExistence type="predicted"/>
<organism evidence="1 2">
    <name type="scientific">Amborella trichopoda</name>
    <dbReference type="NCBI Taxonomy" id="13333"/>
    <lineage>
        <taxon>Eukaryota</taxon>
        <taxon>Viridiplantae</taxon>
        <taxon>Streptophyta</taxon>
        <taxon>Embryophyta</taxon>
        <taxon>Tracheophyta</taxon>
        <taxon>Spermatophyta</taxon>
        <taxon>Magnoliopsida</taxon>
        <taxon>Amborellales</taxon>
        <taxon>Amborellaceae</taxon>
        <taxon>Amborella</taxon>
    </lineage>
</organism>
<dbReference type="HOGENOM" id="CLU_1827925_0_0_1"/>
<protein>
    <submittedName>
        <fullName evidence="1">Uncharacterized protein</fullName>
    </submittedName>
</protein>
<accession>U5CVP4</accession>
<sequence length="141" mass="15740">MDSIASEVARNKFDDGTIDNIKKQKLSPLLSAGGCSTALRRLERLMGITCALTVLRLSSHEEKGITKCQIVMQDGIDVKPCFMQLEYEMSIGGQMRRRLRQCPAFAKCFADLDDTLSQAKLTAVRVLIAHEANKAQKFYLN</sequence>
<dbReference type="Proteomes" id="UP000017836">
    <property type="component" value="Unassembled WGS sequence"/>
</dbReference>
<evidence type="ECO:0000313" key="2">
    <source>
        <dbReference type="Proteomes" id="UP000017836"/>
    </source>
</evidence>
<reference evidence="2" key="1">
    <citation type="journal article" date="2013" name="Science">
        <title>The Amborella genome and the evolution of flowering plants.</title>
        <authorList>
            <consortium name="Amborella Genome Project"/>
        </authorList>
    </citation>
    <scope>NUCLEOTIDE SEQUENCE [LARGE SCALE GENOMIC DNA]</scope>
</reference>
<keyword evidence="2" id="KW-1185">Reference proteome</keyword>
<gene>
    <name evidence="1" type="ORF">AMTR_s00037p00208050</name>
</gene>
<evidence type="ECO:0000313" key="1">
    <source>
        <dbReference type="EMBL" id="ERN17396.1"/>
    </source>
</evidence>